<dbReference type="Gene3D" id="3.30.70.360">
    <property type="match status" value="1"/>
</dbReference>
<comment type="cofactor">
    <cofactor evidence="2">
        <name>Zn(2+)</name>
        <dbReference type="ChEBI" id="CHEBI:29105"/>
    </cofactor>
</comment>
<dbReference type="InterPro" id="IPR002933">
    <property type="entry name" value="Peptidase_M20"/>
</dbReference>
<feature type="domain" description="Peptidase M20 dimerisation" evidence="15">
    <location>
        <begin position="172"/>
        <end position="281"/>
    </location>
</feature>
<evidence type="ECO:0000256" key="11">
    <source>
        <dbReference type="ARBA" id="ARBA00022915"/>
    </source>
</evidence>
<comment type="catalytic activity">
    <reaction evidence="14">
        <text>N-succinyl-(2S,6S)-2,6-diaminopimelate + H2O = (2S,6S)-2,6-diaminopimelate + succinate</text>
        <dbReference type="Rhea" id="RHEA:22608"/>
        <dbReference type="ChEBI" id="CHEBI:15377"/>
        <dbReference type="ChEBI" id="CHEBI:30031"/>
        <dbReference type="ChEBI" id="CHEBI:57609"/>
        <dbReference type="ChEBI" id="CHEBI:58087"/>
        <dbReference type="EC" id="3.5.1.18"/>
    </reaction>
</comment>
<evidence type="ECO:0000256" key="1">
    <source>
        <dbReference type="ARBA" id="ARBA00001941"/>
    </source>
</evidence>
<evidence type="ECO:0000256" key="2">
    <source>
        <dbReference type="ARBA" id="ARBA00001947"/>
    </source>
</evidence>
<dbReference type="InterPro" id="IPR010182">
    <property type="entry name" value="ArgE/DapE"/>
</dbReference>
<protein>
    <recommendedName>
        <fullName evidence="6">Probable succinyl-diaminopimelate desuccinylase</fullName>
        <ecNumber evidence="5">3.5.1.18</ecNumber>
    </recommendedName>
</protein>
<dbReference type="PROSITE" id="PS00758">
    <property type="entry name" value="ARGE_DAPE_CPG2_1"/>
    <property type="match status" value="1"/>
</dbReference>
<comment type="pathway">
    <text evidence="3">Amino-acid biosynthesis; L-lysine biosynthesis via DAP pathway; LL-2,6-diaminopimelate from (S)-tetrahydrodipicolinate (succinylase route): step 3/3.</text>
</comment>
<keyword evidence="11" id="KW-0220">Diaminopimelate biosynthesis</keyword>
<comment type="cofactor">
    <cofactor evidence="1">
        <name>Co(2+)</name>
        <dbReference type="ChEBI" id="CHEBI:48828"/>
    </cofactor>
</comment>
<evidence type="ECO:0000256" key="5">
    <source>
        <dbReference type="ARBA" id="ARBA00011921"/>
    </source>
</evidence>
<evidence type="ECO:0000256" key="3">
    <source>
        <dbReference type="ARBA" id="ARBA00005130"/>
    </source>
</evidence>
<gene>
    <name evidence="16" type="ORF">BAU17_13685</name>
</gene>
<comment type="similarity">
    <text evidence="4">Belongs to the peptidase M20A family.</text>
</comment>
<keyword evidence="7" id="KW-0028">Amino-acid biosynthesis</keyword>
<keyword evidence="8" id="KW-0479">Metal-binding</keyword>
<evidence type="ECO:0000256" key="12">
    <source>
        <dbReference type="ARBA" id="ARBA00023154"/>
    </source>
</evidence>
<dbReference type="Pfam" id="PF07687">
    <property type="entry name" value="M20_dimer"/>
    <property type="match status" value="1"/>
</dbReference>
<reference evidence="16 17" key="1">
    <citation type="submission" date="2016-06" db="EMBL/GenBank/DDBJ databases">
        <title>Four novel species of enterococci isolated from chicken manure.</title>
        <authorList>
            <person name="Van Tyne D."/>
        </authorList>
    </citation>
    <scope>NUCLEOTIDE SEQUENCE [LARGE SCALE GENOMIC DNA]</scope>
    <source>
        <strain evidence="16 17">CU12B</strain>
    </source>
</reference>
<dbReference type="InterPro" id="IPR050072">
    <property type="entry name" value="Peptidase_M20A"/>
</dbReference>
<evidence type="ECO:0000256" key="6">
    <source>
        <dbReference type="ARBA" id="ARBA00016853"/>
    </source>
</evidence>
<dbReference type="EMBL" id="MAEL01000048">
    <property type="protein sequence ID" value="KAF1302593.1"/>
    <property type="molecule type" value="Genomic_DNA"/>
</dbReference>
<keyword evidence="13" id="KW-0170">Cobalt</keyword>
<dbReference type="Pfam" id="PF01546">
    <property type="entry name" value="Peptidase_M20"/>
    <property type="match status" value="1"/>
</dbReference>
<dbReference type="PROSITE" id="PS00759">
    <property type="entry name" value="ARGE_DAPE_CPG2_2"/>
    <property type="match status" value="1"/>
</dbReference>
<dbReference type="Proteomes" id="UP000782705">
    <property type="component" value="Unassembled WGS sequence"/>
</dbReference>
<comment type="caution">
    <text evidence="16">The sequence shown here is derived from an EMBL/GenBank/DDBJ whole genome shotgun (WGS) entry which is preliminary data.</text>
</comment>
<dbReference type="SUPFAM" id="SSF53187">
    <property type="entry name" value="Zn-dependent exopeptidases"/>
    <property type="match status" value="1"/>
</dbReference>
<evidence type="ECO:0000256" key="8">
    <source>
        <dbReference type="ARBA" id="ARBA00022723"/>
    </source>
</evidence>
<dbReference type="NCBIfam" id="TIGR01910">
    <property type="entry name" value="DapE-ArgE"/>
    <property type="match status" value="1"/>
</dbReference>
<evidence type="ECO:0000256" key="4">
    <source>
        <dbReference type="ARBA" id="ARBA00006247"/>
    </source>
</evidence>
<organism evidence="16 17">
    <name type="scientific">Candidatus Enterococcus willemsii</name>
    <dbReference type="NCBI Taxonomy" id="1857215"/>
    <lineage>
        <taxon>Bacteria</taxon>
        <taxon>Bacillati</taxon>
        <taxon>Bacillota</taxon>
        <taxon>Bacilli</taxon>
        <taxon>Lactobacillales</taxon>
        <taxon>Enterococcaceae</taxon>
        <taxon>Enterococcus</taxon>
    </lineage>
</organism>
<dbReference type="InterPro" id="IPR011650">
    <property type="entry name" value="Peptidase_M20_dimer"/>
</dbReference>
<evidence type="ECO:0000256" key="10">
    <source>
        <dbReference type="ARBA" id="ARBA00022833"/>
    </source>
</evidence>
<evidence type="ECO:0000256" key="14">
    <source>
        <dbReference type="ARBA" id="ARBA00051301"/>
    </source>
</evidence>
<dbReference type="Gene3D" id="3.40.630.10">
    <property type="entry name" value="Zn peptidases"/>
    <property type="match status" value="1"/>
</dbReference>
<name>A0ABQ6YXH3_9ENTE</name>
<dbReference type="EC" id="3.5.1.18" evidence="5"/>
<evidence type="ECO:0000259" key="15">
    <source>
        <dbReference type="Pfam" id="PF07687"/>
    </source>
</evidence>
<evidence type="ECO:0000256" key="7">
    <source>
        <dbReference type="ARBA" id="ARBA00022605"/>
    </source>
</evidence>
<dbReference type="RefSeq" id="WP_161902705.1">
    <property type="nucleotide sequence ID" value="NZ_MAEL01000048.1"/>
</dbReference>
<sequence>MKTAKKIKVLQDVIQIKSINGNEAKVADYLANILNEYGIASERIRYAEGRDNLVATLSQGDSQTVLGFTGHMDVVDVGDESEWVHAPFAAEIVDGKMYGRGTTDMKSGLVAMVLAMIELKENNVPFNGTIKLLATVGEEVGELGAEQLTKLGYADDLSALLIGEPTNYNLMYAHMGSINYSVISYGKEAHSSMPEQGFNAINHLNEFITMANEELHKVATDHVNEELGRTIHNVTVINGGNQVNSIPSRAVLQGNIRSIPEFSNEQVIALLENIIQQLNENSPYHLELVIDFNKIPVQAEKNSELIQSIQQQFETPLPLVTAAGTTDAAEFTKSKNQFDIVVFGPGEATLPHQVNEFVEIDNYLDMIDKYQAIAKTYLQ</sequence>
<dbReference type="NCBIfam" id="NF006365">
    <property type="entry name" value="PRK08588.1"/>
    <property type="match status" value="1"/>
</dbReference>
<keyword evidence="10" id="KW-0862">Zinc</keyword>
<keyword evidence="12" id="KW-0457">Lysine biosynthesis</keyword>
<evidence type="ECO:0000256" key="13">
    <source>
        <dbReference type="ARBA" id="ARBA00023285"/>
    </source>
</evidence>
<keyword evidence="9" id="KW-0378">Hydrolase</keyword>
<dbReference type="PANTHER" id="PTHR43808">
    <property type="entry name" value="ACETYLORNITHINE DEACETYLASE"/>
    <property type="match status" value="1"/>
</dbReference>
<dbReference type="CDD" id="cd08659">
    <property type="entry name" value="M20_ArgE_DapE-like"/>
    <property type="match status" value="1"/>
</dbReference>
<evidence type="ECO:0000313" key="17">
    <source>
        <dbReference type="Proteomes" id="UP000782705"/>
    </source>
</evidence>
<dbReference type="SUPFAM" id="SSF55031">
    <property type="entry name" value="Bacterial exopeptidase dimerisation domain"/>
    <property type="match status" value="1"/>
</dbReference>
<evidence type="ECO:0000256" key="9">
    <source>
        <dbReference type="ARBA" id="ARBA00022801"/>
    </source>
</evidence>
<dbReference type="PANTHER" id="PTHR43808:SF8">
    <property type="entry name" value="PEPTIDASE M20 DIMERISATION DOMAIN-CONTAINING PROTEIN"/>
    <property type="match status" value="1"/>
</dbReference>
<proteinExistence type="inferred from homology"/>
<dbReference type="InterPro" id="IPR036264">
    <property type="entry name" value="Bact_exopeptidase_dim_dom"/>
</dbReference>
<evidence type="ECO:0000313" key="16">
    <source>
        <dbReference type="EMBL" id="KAF1302593.1"/>
    </source>
</evidence>
<accession>A0ABQ6YXH3</accession>
<keyword evidence="17" id="KW-1185">Reference proteome</keyword>
<dbReference type="InterPro" id="IPR001261">
    <property type="entry name" value="ArgE/DapE_CS"/>
</dbReference>